<reference evidence="2" key="1">
    <citation type="submission" date="2013-07" db="EMBL/GenBank/DDBJ databases">
        <title>The genome of Eucalyptus grandis.</title>
        <authorList>
            <person name="Schmutz J."/>
            <person name="Hayes R."/>
            <person name="Myburg A."/>
            <person name="Tuskan G."/>
            <person name="Grattapaglia D."/>
            <person name="Rokhsar D.S."/>
        </authorList>
    </citation>
    <scope>NUCLEOTIDE SEQUENCE</scope>
    <source>
        <tissue evidence="2">Leaf extractions</tissue>
    </source>
</reference>
<proteinExistence type="predicted"/>
<feature type="region of interest" description="Disordered" evidence="1">
    <location>
        <begin position="1"/>
        <end position="28"/>
    </location>
</feature>
<gene>
    <name evidence="2" type="ORF">EUGRSUZ_F00080</name>
</gene>
<feature type="region of interest" description="Disordered" evidence="1">
    <location>
        <begin position="40"/>
        <end position="67"/>
    </location>
</feature>
<dbReference type="AlphaFoldDB" id="A0A059BK26"/>
<evidence type="ECO:0000256" key="1">
    <source>
        <dbReference type="SAM" id="MobiDB-lite"/>
    </source>
</evidence>
<organism evidence="2">
    <name type="scientific">Eucalyptus grandis</name>
    <name type="common">Flooded gum</name>
    <dbReference type="NCBI Taxonomy" id="71139"/>
    <lineage>
        <taxon>Eukaryota</taxon>
        <taxon>Viridiplantae</taxon>
        <taxon>Streptophyta</taxon>
        <taxon>Embryophyta</taxon>
        <taxon>Tracheophyta</taxon>
        <taxon>Spermatophyta</taxon>
        <taxon>Magnoliopsida</taxon>
        <taxon>eudicotyledons</taxon>
        <taxon>Gunneridae</taxon>
        <taxon>Pentapetalae</taxon>
        <taxon>rosids</taxon>
        <taxon>malvids</taxon>
        <taxon>Myrtales</taxon>
        <taxon>Myrtaceae</taxon>
        <taxon>Myrtoideae</taxon>
        <taxon>Eucalypteae</taxon>
        <taxon>Eucalyptus</taxon>
    </lineage>
</organism>
<dbReference type="Gramene" id="KCW66246">
    <property type="protein sequence ID" value="KCW66246"/>
    <property type="gene ID" value="EUGRSUZ_F00080"/>
</dbReference>
<feature type="compositionally biased region" description="Basic and acidic residues" evidence="1">
    <location>
        <begin position="42"/>
        <end position="55"/>
    </location>
</feature>
<protein>
    <submittedName>
        <fullName evidence="2">Uncharacterized protein</fullName>
    </submittedName>
</protein>
<dbReference type="EMBL" id="KK198758">
    <property type="protein sequence ID" value="KCW66246.1"/>
    <property type="molecule type" value="Genomic_DNA"/>
</dbReference>
<accession>A0A059BK26</accession>
<sequence length="126" mass="14836">MIFRRRKSKRLGTKKKKKQWKKPKQSIAHKAAIIQWPSPRWRHMDGKGRTNERGIRPIGTGHVVQHGGTRGLRKVAYRFSLQSSPHAFARGGIESDGREMGRQQRANYRRAQHHRLIFYFIFLHSI</sequence>
<feature type="compositionally biased region" description="Basic residues" evidence="1">
    <location>
        <begin position="1"/>
        <end position="24"/>
    </location>
</feature>
<evidence type="ECO:0000313" key="2">
    <source>
        <dbReference type="EMBL" id="KCW66246.1"/>
    </source>
</evidence>
<dbReference type="InParanoid" id="A0A059BK26"/>
<name>A0A059BK26_EUCGR</name>